<evidence type="ECO:0000313" key="4">
    <source>
        <dbReference type="Proteomes" id="UP000037392"/>
    </source>
</evidence>
<evidence type="ECO:0008006" key="5">
    <source>
        <dbReference type="Google" id="ProtNLM"/>
    </source>
</evidence>
<feature type="chain" id="PRO_5005318554" description="Outer membrane efflux protein" evidence="2">
    <location>
        <begin position="43"/>
        <end position="407"/>
    </location>
</feature>
<evidence type="ECO:0000256" key="1">
    <source>
        <dbReference type="SAM" id="Coils"/>
    </source>
</evidence>
<dbReference type="OrthoDB" id="1903697at2"/>
<evidence type="ECO:0000256" key="2">
    <source>
        <dbReference type="SAM" id="SignalP"/>
    </source>
</evidence>
<dbReference type="Gene3D" id="1.20.1600.10">
    <property type="entry name" value="Outer membrane efflux proteins (OEP)"/>
    <property type="match status" value="2"/>
</dbReference>
<feature type="coiled-coil region" evidence="1">
    <location>
        <begin position="215"/>
        <end position="242"/>
    </location>
</feature>
<dbReference type="GeneID" id="93161803"/>
<dbReference type="PATRIC" id="fig|742734.4.peg.2428"/>
<keyword evidence="2" id="KW-0732">Signal</keyword>
<organism evidence="3 4">
    <name type="scientific">[Clostridium] citroniae WAL-19142</name>
    <dbReference type="NCBI Taxonomy" id="742734"/>
    <lineage>
        <taxon>Bacteria</taxon>
        <taxon>Bacillati</taxon>
        <taxon>Bacillota</taxon>
        <taxon>Clostridia</taxon>
        <taxon>Lachnospirales</taxon>
        <taxon>Lachnospiraceae</taxon>
        <taxon>Enterocloster</taxon>
    </lineage>
</organism>
<accession>A0A0J9EWJ0</accession>
<keyword evidence="1" id="KW-0175">Coiled coil</keyword>
<protein>
    <recommendedName>
        <fullName evidence="5">Outer membrane efflux protein</fullName>
    </recommendedName>
</protein>
<dbReference type="SUPFAM" id="SSF56954">
    <property type="entry name" value="Outer membrane efflux proteins (OEP)"/>
    <property type="match status" value="1"/>
</dbReference>
<feature type="coiled-coil region" evidence="1">
    <location>
        <begin position="314"/>
        <end position="355"/>
    </location>
</feature>
<feature type="signal peptide" evidence="2">
    <location>
        <begin position="1"/>
        <end position="42"/>
    </location>
</feature>
<evidence type="ECO:0000313" key="3">
    <source>
        <dbReference type="EMBL" id="KMW20240.1"/>
    </source>
</evidence>
<dbReference type="Proteomes" id="UP000037392">
    <property type="component" value="Unassembled WGS sequence"/>
</dbReference>
<dbReference type="AlphaFoldDB" id="A0A0J9EWJ0"/>
<proteinExistence type="predicted"/>
<dbReference type="RefSeq" id="WP_048929853.1">
    <property type="nucleotide sequence ID" value="NZ_KQ235877.1"/>
</dbReference>
<reference evidence="3 4" key="1">
    <citation type="submission" date="2011-04" db="EMBL/GenBank/DDBJ databases">
        <title>The Genome Sequence of Clostridium citroniae WAL-19142.</title>
        <authorList>
            <consortium name="The Broad Institute Genome Sequencing Platform"/>
            <person name="Earl A."/>
            <person name="Ward D."/>
            <person name="Feldgarden M."/>
            <person name="Gevers D."/>
            <person name="Warren Y.A."/>
            <person name="Tyrrell K.L."/>
            <person name="Citron D.M."/>
            <person name="Goldstein E.J."/>
            <person name="Daigneault M."/>
            <person name="Allen-Vercoe E."/>
            <person name="Young S.K."/>
            <person name="Zeng Q."/>
            <person name="Gargeya S."/>
            <person name="Fitzgerald M."/>
            <person name="Haas B."/>
            <person name="Abouelleil A."/>
            <person name="Alvarado L."/>
            <person name="Arachchi H.M."/>
            <person name="Berlin A."/>
            <person name="Brown A."/>
            <person name="Chapman S.B."/>
            <person name="Chen Z."/>
            <person name="Dunbar C."/>
            <person name="Freedman E."/>
            <person name="Gearin G."/>
            <person name="Gellesch M."/>
            <person name="Goldberg J."/>
            <person name="Griggs A."/>
            <person name="Gujja S."/>
            <person name="Heilman E.R."/>
            <person name="Heiman D."/>
            <person name="Howarth C."/>
            <person name="Larson L."/>
            <person name="Lui A."/>
            <person name="MacDonald P.J."/>
            <person name="Mehta T."/>
            <person name="Montmayeur A."/>
            <person name="Murphy C."/>
            <person name="Neiman D."/>
            <person name="Pearson M."/>
            <person name="Priest M."/>
            <person name="Roberts A."/>
            <person name="Saif S."/>
            <person name="Shea T."/>
            <person name="Shenoy N."/>
            <person name="Sisk P."/>
            <person name="Stolte C."/>
            <person name="Sykes S."/>
            <person name="White J."/>
            <person name="Yandava C."/>
            <person name="Wortman J."/>
            <person name="Nusbaum C."/>
            <person name="Birren B."/>
        </authorList>
    </citation>
    <scope>NUCLEOTIDE SEQUENCE [LARGE SCALE GENOMIC DNA]</scope>
    <source>
        <strain evidence="3 4">WAL-19142</strain>
    </source>
</reference>
<sequence>MIDNSRKDKRRIRARLRHHGTCLGAMFLAVSVSAAAPFTAWASPEFAYTGEKWASLRDNVLEYDELADLIHEYNVTVINNRIEYDEYRGKDHDDMKNAYQDMADKLYDSSDKMMDATDEDQPGYGSMAAGAIGARLQAEQNQDMADSQNEDGYVKKLEYDRQEASLVKEAQAKMNSYWQKFKAMPALEEAAATALSQYQSAAVKAGQGMVTQAELLSAQEKAEAAQAAIQTNEKEMDALRRELCVMTGWSYDARPDIQEIVVPDSGEVDSIDLAADKERAKTTNYTQAANERRLKYTGVGNQYDVMERKVESGRRQIEADVEAKYKLLKQAQADYDQTRGELELAVRNAQAAERRYSLGTISRNEYLQQRDGLASKQSSNDVAGLRFRQAMEDYRWAVNGLAQTEGA</sequence>
<gene>
    <name evidence="3" type="ORF">HMPREF9470_02255</name>
</gene>
<comment type="caution">
    <text evidence="3">The sequence shown here is derived from an EMBL/GenBank/DDBJ whole genome shotgun (WGS) entry which is preliminary data.</text>
</comment>
<name>A0A0J9EWJ0_9FIRM</name>
<dbReference type="EMBL" id="ADLK01000019">
    <property type="protein sequence ID" value="KMW20240.1"/>
    <property type="molecule type" value="Genomic_DNA"/>
</dbReference>